<proteinExistence type="predicted"/>
<name>A0A0N7JV88_9BURK</name>
<evidence type="ECO:0000256" key="5">
    <source>
        <dbReference type="ARBA" id="ARBA00023136"/>
    </source>
</evidence>
<evidence type="ECO:0000256" key="3">
    <source>
        <dbReference type="ARBA" id="ARBA00022692"/>
    </source>
</evidence>
<dbReference type="SUPFAM" id="SSF103473">
    <property type="entry name" value="MFS general substrate transporter"/>
    <property type="match status" value="1"/>
</dbReference>
<gene>
    <name evidence="9" type="ORF">K788_0000425</name>
</gene>
<dbReference type="Proteomes" id="UP000019146">
    <property type="component" value="Chromosome 2"/>
</dbReference>
<evidence type="ECO:0000256" key="6">
    <source>
        <dbReference type="SAM" id="MobiDB-lite"/>
    </source>
</evidence>
<feature type="transmembrane region" description="Helical" evidence="7">
    <location>
        <begin position="279"/>
        <end position="300"/>
    </location>
</feature>
<sequence length="449" mass="48784">MISETRMDELERQTMRKVLRRYVPLLILCFVVSFLDRVNIGFAALTMNRELGFSATVFGIGAGLFFIGYVIFEVPSNLILERVGARRWIARIMLTWGVLSACMAFVQGPTSFYVLRILLGVAEAGFFPGIMLYFTYWIPGTWRGRVVSIFMAAMPFANVFGSLLSGYLLGLDGVLGLRGWQLMFIAEGLPAILLAFVVLAVLRDSPDHANWLSEPERQWLSLTIAIERSRVTTARYPGLRVLRNPVLVALALAYFGINLSIFGLSFFLPQIVRAFDLSLVMVGVIAAIPSFIAGIGMMWWGGRSDQHDERRFHVLLPMGLAVIGLGGSTLAAMPVLKLACLCLAAFGTFSAVAIFWSTLPILLGPAVAAVGFGAINSFGNLAGFTAPYAIGVVRDATGSFNAGIQLIAIYGCFAFATLAWAMRGVHGGAGRRERPDTTGVVSVSSVKRP</sequence>
<dbReference type="AlphaFoldDB" id="A0A0N7JV88"/>
<evidence type="ECO:0000256" key="1">
    <source>
        <dbReference type="ARBA" id="ARBA00004141"/>
    </source>
</evidence>
<feature type="transmembrane region" description="Helical" evidence="7">
    <location>
        <begin position="180"/>
        <end position="202"/>
    </location>
</feature>
<dbReference type="PANTHER" id="PTHR43791:SF36">
    <property type="entry name" value="TRANSPORTER, PUTATIVE (AFU_ORTHOLOGUE AFUA_6G08340)-RELATED"/>
    <property type="match status" value="1"/>
</dbReference>
<dbReference type="EMBL" id="CP012747">
    <property type="protein sequence ID" value="ALL68533.1"/>
    <property type="molecule type" value="Genomic_DNA"/>
</dbReference>
<evidence type="ECO:0000313" key="9">
    <source>
        <dbReference type="EMBL" id="ALL68533.1"/>
    </source>
</evidence>
<organism evidence="9 10">
    <name type="scientific">Paraburkholderia caribensis MBA4</name>
    <dbReference type="NCBI Taxonomy" id="1323664"/>
    <lineage>
        <taxon>Bacteria</taxon>
        <taxon>Pseudomonadati</taxon>
        <taxon>Pseudomonadota</taxon>
        <taxon>Betaproteobacteria</taxon>
        <taxon>Burkholderiales</taxon>
        <taxon>Burkholderiaceae</taxon>
        <taxon>Paraburkholderia</taxon>
    </lineage>
</organism>
<feature type="transmembrane region" description="Helical" evidence="7">
    <location>
        <begin position="366"/>
        <end position="390"/>
    </location>
</feature>
<dbReference type="FunFam" id="1.20.1250.20:FF:000018">
    <property type="entry name" value="MFS transporter permease"/>
    <property type="match status" value="1"/>
</dbReference>
<feature type="domain" description="Major facilitator superfamily (MFS) profile" evidence="8">
    <location>
        <begin position="22"/>
        <end position="429"/>
    </location>
</feature>
<feature type="transmembrane region" description="Helical" evidence="7">
    <location>
        <begin position="402"/>
        <end position="422"/>
    </location>
</feature>
<keyword evidence="4 7" id="KW-1133">Transmembrane helix</keyword>
<feature type="transmembrane region" description="Helical" evidence="7">
    <location>
        <begin position="88"/>
        <end position="106"/>
    </location>
</feature>
<accession>A0A0N7JV88</accession>
<keyword evidence="3 7" id="KW-0812">Transmembrane</keyword>
<feature type="transmembrane region" description="Helical" evidence="7">
    <location>
        <begin position="336"/>
        <end position="359"/>
    </location>
</feature>
<dbReference type="Gene3D" id="1.20.1250.20">
    <property type="entry name" value="MFS general substrate transporter like domains"/>
    <property type="match status" value="2"/>
</dbReference>
<keyword evidence="5 7" id="KW-0472">Membrane</keyword>
<feature type="transmembrane region" description="Helical" evidence="7">
    <location>
        <begin position="246"/>
        <end position="267"/>
    </location>
</feature>
<dbReference type="InterPro" id="IPR011701">
    <property type="entry name" value="MFS"/>
</dbReference>
<feature type="transmembrane region" description="Helical" evidence="7">
    <location>
        <begin position="312"/>
        <end position="330"/>
    </location>
</feature>
<protein>
    <submittedName>
        <fullName evidence="9">Nitrate/nitrite transporter</fullName>
    </submittedName>
</protein>
<dbReference type="KEGG" id="bcai:K788_0000425"/>
<dbReference type="CDD" id="cd17319">
    <property type="entry name" value="MFS_ExuT_GudP_like"/>
    <property type="match status" value="1"/>
</dbReference>
<evidence type="ECO:0000259" key="8">
    <source>
        <dbReference type="PROSITE" id="PS50850"/>
    </source>
</evidence>
<dbReference type="InterPro" id="IPR036259">
    <property type="entry name" value="MFS_trans_sf"/>
</dbReference>
<comment type="subcellular location">
    <subcellularLocation>
        <location evidence="1">Membrane</location>
        <topology evidence="1">Multi-pass membrane protein</topology>
    </subcellularLocation>
</comment>
<evidence type="ECO:0000256" key="2">
    <source>
        <dbReference type="ARBA" id="ARBA00022448"/>
    </source>
</evidence>
<feature type="transmembrane region" description="Helical" evidence="7">
    <location>
        <begin position="21"/>
        <end position="45"/>
    </location>
</feature>
<dbReference type="PANTHER" id="PTHR43791">
    <property type="entry name" value="PERMEASE-RELATED"/>
    <property type="match status" value="1"/>
</dbReference>
<keyword evidence="2" id="KW-0813">Transport</keyword>
<dbReference type="InterPro" id="IPR020846">
    <property type="entry name" value="MFS_dom"/>
</dbReference>
<feature type="transmembrane region" description="Helical" evidence="7">
    <location>
        <begin position="146"/>
        <end position="168"/>
    </location>
</feature>
<reference evidence="9 10" key="1">
    <citation type="journal article" date="2014" name="Genome Announc.">
        <title>Draft Genome Sequence of the Haloacid-Degrading Burkholderia caribensis Strain MBA4.</title>
        <authorList>
            <person name="Pan Y."/>
            <person name="Kong K.F."/>
            <person name="Tsang J.S."/>
        </authorList>
    </citation>
    <scope>NUCLEOTIDE SEQUENCE [LARGE SCALE GENOMIC DNA]</scope>
    <source>
        <strain evidence="9 10">MBA4</strain>
    </source>
</reference>
<feature type="transmembrane region" description="Helical" evidence="7">
    <location>
        <begin position="51"/>
        <end position="72"/>
    </location>
</feature>
<evidence type="ECO:0000313" key="10">
    <source>
        <dbReference type="Proteomes" id="UP000019146"/>
    </source>
</evidence>
<evidence type="ECO:0000256" key="4">
    <source>
        <dbReference type="ARBA" id="ARBA00022989"/>
    </source>
</evidence>
<dbReference type="Pfam" id="PF07690">
    <property type="entry name" value="MFS_1"/>
    <property type="match status" value="1"/>
</dbReference>
<dbReference type="GO" id="GO:0016020">
    <property type="term" value="C:membrane"/>
    <property type="evidence" value="ECO:0007669"/>
    <property type="project" value="UniProtKB-SubCell"/>
</dbReference>
<evidence type="ECO:0000256" key="7">
    <source>
        <dbReference type="SAM" id="Phobius"/>
    </source>
</evidence>
<feature type="transmembrane region" description="Helical" evidence="7">
    <location>
        <begin position="112"/>
        <end position="134"/>
    </location>
</feature>
<feature type="compositionally biased region" description="Polar residues" evidence="6">
    <location>
        <begin position="439"/>
        <end position="449"/>
    </location>
</feature>
<dbReference type="GO" id="GO:0022857">
    <property type="term" value="F:transmembrane transporter activity"/>
    <property type="evidence" value="ECO:0007669"/>
    <property type="project" value="InterPro"/>
</dbReference>
<feature type="region of interest" description="Disordered" evidence="6">
    <location>
        <begin position="427"/>
        <end position="449"/>
    </location>
</feature>
<dbReference type="PROSITE" id="PS50850">
    <property type="entry name" value="MFS"/>
    <property type="match status" value="1"/>
</dbReference>